<dbReference type="Proteomes" id="UP001253848">
    <property type="component" value="Unassembled WGS sequence"/>
</dbReference>
<accession>A0ABU3DV77</accession>
<dbReference type="PIRSF" id="PIRSF010372">
    <property type="entry name" value="PaiB"/>
    <property type="match status" value="1"/>
</dbReference>
<evidence type="ECO:0000313" key="1">
    <source>
        <dbReference type="EMBL" id="MDT0687538.1"/>
    </source>
</evidence>
<dbReference type="SUPFAM" id="SSF50475">
    <property type="entry name" value="FMN-binding split barrel"/>
    <property type="match status" value="1"/>
</dbReference>
<dbReference type="RefSeq" id="WP_311500814.1">
    <property type="nucleotide sequence ID" value="NZ_JAVRHN010000011.1"/>
</dbReference>
<dbReference type="EMBL" id="JAVRHN010000011">
    <property type="protein sequence ID" value="MDT0687538.1"/>
    <property type="molecule type" value="Genomic_DNA"/>
</dbReference>
<dbReference type="PANTHER" id="PTHR35802">
    <property type="entry name" value="PROTEASE SYNTHASE AND SPORULATION PROTEIN PAI 2"/>
    <property type="match status" value="1"/>
</dbReference>
<gene>
    <name evidence="1" type="ORF">RM541_14300</name>
</gene>
<keyword evidence="2" id="KW-1185">Reference proteome</keyword>
<organism evidence="1 2">
    <name type="scientific">Autumnicola psychrophila</name>
    <dbReference type="NCBI Taxonomy" id="3075592"/>
    <lineage>
        <taxon>Bacteria</taxon>
        <taxon>Pseudomonadati</taxon>
        <taxon>Bacteroidota</taxon>
        <taxon>Flavobacteriia</taxon>
        <taxon>Flavobacteriales</taxon>
        <taxon>Flavobacteriaceae</taxon>
        <taxon>Autumnicola</taxon>
    </lineage>
</organism>
<dbReference type="InterPro" id="IPR012349">
    <property type="entry name" value="Split_barrel_FMN-bd"/>
</dbReference>
<sequence length="206" mass="24476">MYQRDKYKKRDKKYIYDFIKNHPFATFVLNGERILATHIPVLTKGNAENFTLFAHIAYNNEQYQYLKDGIEALLIFQGAHDYVSSSWYKEKDISTWDYSAVHVNVKLKLQTREELEQSLEELVAHFEQDQENPIYYKDLPKEMLQDHLPLITGFWCEPVKIEAIAKLHQGFEQDDLKSVCRLLQEKNNPMSNQLKEDIEKENRSNR</sequence>
<comment type="caution">
    <text evidence="1">The sequence shown here is derived from an EMBL/GenBank/DDBJ whole genome shotgun (WGS) entry which is preliminary data.</text>
</comment>
<proteinExistence type="predicted"/>
<protein>
    <submittedName>
        <fullName evidence="1">FMN-binding negative transcriptional regulator</fullName>
    </submittedName>
</protein>
<dbReference type="InterPro" id="IPR007396">
    <property type="entry name" value="TR_PAI2-type"/>
</dbReference>
<name>A0ABU3DV77_9FLAO</name>
<dbReference type="Gene3D" id="2.30.110.10">
    <property type="entry name" value="Electron Transport, Fmn-binding Protein, Chain A"/>
    <property type="match status" value="1"/>
</dbReference>
<evidence type="ECO:0000313" key="2">
    <source>
        <dbReference type="Proteomes" id="UP001253848"/>
    </source>
</evidence>
<dbReference type="PANTHER" id="PTHR35802:SF1">
    <property type="entry name" value="PROTEASE SYNTHASE AND SPORULATION PROTEIN PAI 2"/>
    <property type="match status" value="1"/>
</dbReference>
<reference evidence="1 2" key="1">
    <citation type="submission" date="2023-09" db="EMBL/GenBank/DDBJ databases">
        <authorList>
            <person name="Rey-Velasco X."/>
        </authorList>
    </citation>
    <scope>NUCLEOTIDE SEQUENCE [LARGE SCALE GENOMIC DNA]</scope>
    <source>
        <strain evidence="1 2">F225</strain>
    </source>
</reference>
<dbReference type="Pfam" id="PF04299">
    <property type="entry name" value="FMN_bind_2"/>
    <property type="match status" value="1"/>
</dbReference>